<dbReference type="Proteomes" id="UP001341281">
    <property type="component" value="Chromosome 09"/>
</dbReference>
<proteinExistence type="predicted"/>
<keyword evidence="2" id="KW-1185">Reference proteome</keyword>
<name>A0AAQ3XB81_PASNO</name>
<organism evidence="1 2">
    <name type="scientific">Paspalum notatum var. saurae</name>
    <dbReference type="NCBI Taxonomy" id="547442"/>
    <lineage>
        <taxon>Eukaryota</taxon>
        <taxon>Viridiplantae</taxon>
        <taxon>Streptophyta</taxon>
        <taxon>Embryophyta</taxon>
        <taxon>Tracheophyta</taxon>
        <taxon>Spermatophyta</taxon>
        <taxon>Magnoliopsida</taxon>
        <taxon>Liliopsida</taxon>
        <taxon>Poales</taxon>
        <taxon>Poaceae</taxon>
        <taxon>PACMAD clade</taxon>
        <taxon>Panicoideae</taxon>
        <taxon>Andropogonodae</taxon>
        <taxon>Paspaleae</taxon>
        <taxon>Paspalinae</taxon>
        <taxon>Paspalum</taxon>
    </lineage>
</organism>
<protein>
    <submittedName>
        <fullName evidence="1">Uncharacterized protein</fullName>
    </submittedName>
</protein>
<dbReference type="EMBL" id="CP144753">
    <property type="protein sequence ID" value="WVZ93246.1"/>
    <property type="molecule type" value="Genomic_DNA"/>
</dbReference>
<accession>A0AAQ3XB81</accession>
<gene>
    <name evidence="1" type="ORF">U9M48_039244</name>
</gene>
<evidence type="ECO:0000313" key="1">
    <source>
        <dbReference type="EMBL" id="WVZ93246.1"/>
    </source>
</evidence>
<evidence type="ECO:0000313" key="2">
    <source>
        <dbReference type="Proteomes" id="UP001341281"/>
    </source>
</evidence>
<reference evidence="1 2" key="1">
    <citation type="submission" date="2024-02" db="EMBL/GenBank/DDBJ databases">
        <title>High-quality chromosome-scale genome assembly of Pensacola bahiagrass (Paspalum notatum Flugge var. saurae).</title>
        <authorList>
            <person name="Vega J.M."/>
            <person name="Podio M."/>
            <person name="Orjuela J."/>
            <person name="Siena L.A."/>
            <person name="Pessino S.C."/>
            <person name="Combes M.C."/>
            <person name="Mariac C."/>
            <person name="Albertini E."/>
            <person name="Pupilli F."/>
            <person name="Ortiz J.P.A."/>
            <person name="Leblanc O."/>
        </authorList>
    </citation>
    <scope>NUCLEOTIDE SEQUENCE [LARGE SCALE GENOMIC DNA]</scope>
    <source>
        <strain evidence="1">R1</strain>
        <tissue evidence="1">Leaf</tissue>
    </source>
</reference>
<dbReference type="AlphaFoldDB" id="A0AAQ3XB81"/>
<sequence>MPQLARMPLPRWHDAAVGAAGAASHPRQLYTAVGAAAATQPPPSEAAARVAHQSRPWRSDLVSTVEQHPSQIQPVEENPWWRPPCSGGGIGLASTSLQRLLMHLVSGCCIPRRQCLYRPHLKVEAPRAECQKQQQLQLLKFASERMNATKNA</sequence>